<dbReference type="Ensembl" id="ENSMSIT00000008417.1">
    <property type="protein sequence ID" value="ENSMSIP00000006639.1"/>
    <property type="gene ID" value="ENSMSIG00000005943.1"/>
</dbReference>
<protein>
    <submittedName>
        <fullName evidence="2">Uncharacterized protein</fullName>
    </submittedName>
</protein>
<evidence type="ECO:0000313" key="3">
    <source>
        <dbReference type="Proteomes" id="UP000694415"/>
    </source>
</evidence>
<keyword evidence="3" id="KW-1185">Reference proteome</keyword>
<reference evidence="2" key="1">
    <citation type="submission" date="2025-08" db="UniProtKB">
        <authorList>
            <consortium name="Ensembl"/>
        </authorList>
    </citation>
    <scope>IDENTIFICATION</scope>
</reference>
<evidence type="ECO:0000313" key="2">
    <source>
        <dbReference type="Ensembl" id="ENSMSIP00000006639.1"/>
    </source>
</evidence>
<accession>A0A8C6MRN2</accession>
<dbReference type="GeneTree" id="ENSGT01140000286672"/>
<organism evidence="2 3">
    <name type="scientific">Mus spicilegus</name>
    <name type="common">Mound-building mouse</name>
    <dbReference type="NCBI Taxonomy" id="10103"/>
    <lineage>
        <taxon>Eukaryota</taxon>
        <taxon>Metazoa</taxon>
        <taxon>Chordata</taxon>
        <taxon>Craniata</taxon>
        <taxon>Vertebrata</taxon>
        <taxon>Euteleostomi</taxon>
        <taxon>Mammalia</taxon>
        <taxon>Eutheria</taxon>
        <taxon>Euarchontoglires</taxon>
        <taxon>Glires</taxon>
        <taxon>Rodentia</taxon>
        <taxon>Myomorpha</taxon>
        <taxon>Muroidea</taxon>
        <taxon>Muridae</taxon>
        <taxon>Murinae</taxon>
        <taxon>Mus</taxon>
        <taxon>Mus</taxon>
    </lineage>
</organism>
<reference evidence="2" key="2">
    <citation type="submission" date="2025-09" db="UniProtKB">
        <authorList>
            <consortium name="Ensembl"/>
        </authorList>
    </citation>
    <scope>IDENTIFICATION</scope>
</reference>
<sequence length="115" mass="12913">MTGRGGRSWPGRCRLLDAVAALTQPLLPPPRPHREKSNPWLRPERRPAFTPRRGVLLSCQKNKPGRGRVRRSFPLPPPFCFRFLSSSPPPSSMPSVCLFICLSFALCVLRQALPL</sequence>
<feature type="region of interest" description="Disordered" evidence="1">
    <location>
        <begin position="26"/>
        <end position="46"/>
    </location>
</feature>
<name>A0A8C6MRN2_MUSSI</name>
<dbReference type="Proteomes" id="UP000694415">
    <property type="component" value="Unplaced"/>
</dbReference>
<dbReference type="AlphaFoldDB" id="A0A8C6MRN2"/>
<proteinExistence type="predicted"/>
<evidence type="ECO:0000256" key="1">
    <source>
        <dbReference type="SAM" id="MobiDB-lite"/>
    </source>
</evidence>